<evidence type="ECO:0000256" key="4">
    <source>
        <dbReference type="ARBA" id="ARBA00023002"/>
    </source>
</evidence>
<dbReference type="EMBL" id="QPJU01000002">
    <property type="protein sequence ID" value="RCX10661.1"/>
    <property type="molecule type" value="Genomic_DNA"/>
</dbReference>
<comment type="similarity">
    <text evidence="1">Belongs to the bacterial ring-hydroxylating dioxygenase alpha subunit family.</text>
</comment>
<evidence type="ECO:0000256" key="3">
    <source>
        <dbReference type="ARBA" id="ARBA00022723"/>
    </source>
</evidence>
<dbReference type="Pfam" id="PF00355">
    <property type="entry name" value="Rieske"/>
    <property type="match status" value="1"/>
</dbReference>
<keyword evidence="2" id="KW-0001">2Fe-2S</keyword>
<keyword evidence="4" id="KW-0560">Oxidoreductase</keyword>
<dbReference type="SUPFAM" id="SSF50022">
    <property type="entry name" value="ISP domain"/>
    <property type="match status" value="1"/>
</dbReference>
<dbReference type="PRINTS" id="PR00090">
    <property type="entry name" value="RNGDIOXGNASE"/>
</dbReference>
<evidence type="ECO:0000313" key="8">
    <source>
        <dbReference type="EMBL" id="RCX10661.1"/>
    </source>
</evidence>
<dbReference type="AlphaFoldDB" id="A0A369ANB2"/>
<keyword evidence="5" id="KW-0408">Iron</keyword>
<accession>A0A369ANB2</accession>
<dbReference type="OrthoDB" id="9790995at2"/>
<evidence type="ECO:0000256" key="2">
    <source>
        <dbReference type="ARBA" id="ARBA00022714"/>
    </source>
</evidence>
<comment type="caution">
    <text evidence="8">The sequence shown here is derived from an EMBL/GenBank/DDBJ whole genome shotgun (WGS) entry which is preliminary data.</text>
</comment>
<evidence type="ECO:0000256" key="6">
    <source>
        <dbReference type="ARBA" id="ARBA00023014"/>
    </source>
</evidence>
<dbReference type="Proteomes" id="UP000252174">
    <property type="component" value="Unassembled WGS sequence"/>
</dbReference>
<dbReference type="InterPro" id="IPR017941">
    <property type="entry name" value="Rieske_2Fe-2S"/>
</dbReference>
<evidence type="ECO:0000256" key="1">
    <source>
        <dbReference type="ARBA" id="ARBA00008751"/>
    </source>
</evidence>
<dbReference type="RefSeq" id="WP_114482265.1">
    <property type="nucleotide sequence ID" value="NZ_QPJU01000002.1"/>
</dbReference>
<dbReference type="PROSITE" id="PS51296">
    <property type="entry name" value="RIESKE"/>
    <property type="match status" value="1"/>
</dbReference>
<proteinExistence type="inferred from homology"/>
<protein>
    <submittedName>
        <fullName evidence="8">p-cumate 2,3-dioxygenase alpha subunit</fullName>
    </submittedName>
</protein>
<organism evidence="8 9">
    <name type="scientific">Extensimonas vulgaris</name>
    <dbReference type="NCBI Taxonomy" id="1031594"/>
    <lineage>
        <taxon>Bacteria</taxon>
        <taxon>Pseudomonadati</taxon>
        <taxon>Pseudomonadota</taxon>
        <taxon>Betaproteobacteria</taxon>
        <taxon>Burkholderiales</taxon>
        <taxon>Comamonadaceae</taxon>
        <taxon>Extensimonas</taxon>
    </lineage>
</organism>
<keyword evidence="8" id="KW-0223">Dioxygenase</keyword>
<sequence>MQDLSQRIHLLVDPARQRFKVPRASFVDPEVMAAERQAIFDRCWLYLGHASEIAAPGQFVTRTVAGRRLIFNRDTDGRINALMNTCPHRGATVCRERSGTAKNFLCFYHGWVFHSTGKLREQPGQAAYAPDFNAQGGADLTPAPRHEEYRGFHFVSFDKDIVDLPTYLGQAREYIDLVADQSEAGMTIVGGTQEYSMRANWKLLVENSIDGYHAATTHATYLDYLKGTAGALAAVGIEGVGRDLGNGHGVIEYSAPWGRPIGQWIPAWGEQGKADIDRIIARLTERFGAERAQRIAFKNRNLLIFPNLIINDIMAITVRTFYPLAPDHLHVNAWALAPAEESDWARKSRLENFLEFLGPGGFATPDDVEALQQCQAGFNNLQEVPWNDISKGMGKPQPAADDEIQMRVFWTEWHKRLSRLNQAQQKNEGGSPCKT</sequence>
<reference evidence="8 9" key="1">
    <citation type="submission" date="2018-07" db="EMBL/GenBank/DDBJ databases">
        <title>Genomic Encyclopedia of Type Strains, Phase IV (KMG-IV): sequencing the most valuable type-strain genomes for metagenomic binning, comparative biology and taxonomic classification.</title>
        <authorList>
            <person name="Goeker M."/>
        </authorList>
    </citation>
    <scope>NUCLEOTIDE SEQUENCE [LARGE SCALE GENOMIC DNA]</scope>
    <source>
        <strain evidence="8 9">DSM 100911</strain>
    </source>
</reference>
<keyword evidence="9" id="KW-1185">Reference proteome</keyword>
<dbReference type="CDD" id="cd08879">
    <property type="entry name" value="RHO_alpha_C_AntDO-like"/>
    <property type="match status" value="1"/>
</dbReference>
<dbReference type="CDD" id="cd03469">
    <property type="entry name" value="Rieske_RO_Alpha_N"/>
    <property type="match status" value="1"/>
</dbReference>
<name>A0A369ANB2_9BURK</name>
<keyword evidence="3" id="KW-0479">Metal-binding</keyword>
<dbReference type="SUPFAM" id="SSF55961">
    <property type="entry name" value="Bet v1-like"/>
    <property type="match status" value="1"/>
</dbReference>
<feature type="domain" description="Rieske" evidence="7">
    <location>
        <begin position="45"/>
        <end position="155"/>
    </location>
</feature>
<evidence type="ECO:0000256" key="5">
    <source>
        <dbReference type="ARBA" id="ARBA00023004"/>
    </source>
</evidence>
<dbReference type="GO" id="GO:0051213">
    <property type="term" value="F:dioxygenase activity"/>
    <property type="evidence" value="ECO:0007669"/>
    <property type="project" value="UniProtKB-KW"/>
</dbReference>
<gene>
    <name evidence="8" type="ORF">DFR45_10262</name>
</gene>
<dbReference type="PANTHER" id="PTHR43756:SF1">
    <property type="entry name" value="3-PHENYLPROPIONATE_CINNAMIC ACID DIOXYGENASE SUBUNIT ALPHA"/>
    <property type="match status" value="1"/>
</dbReference>
<dbReference type="GO" id="GO:0005506">
    <property type="term" value="F:iron ion binding"/>
    <property type="evidence" value="ECO:0007669"/>
    <property type="project" value="InterPro"/>
</dbReference>
<dbReference type="GO" id="GO:0051537">
    <property type="term" value="F:2 iron, 2 sulfur cluster binding"/>
    <property type="evidence" value="ECO:0007669"/>
    <property type="project" value="UniProtKB-KW"/>
</dbReference>
<dbReference type="PANTHER" id="PTHR43756">
    <property type="entry name" value="CHOLINE MONOOXYGENASE, CHLOROPLASTIC"/>
    <property type="match status" value="1"/>
</dbReference>
<dbReference type="InterPro" id="IPR015879">
    <property type="entry name" value="Ring_hydroxy_dOase_asu_C_dom"/>
</dbReference>
<evidence type="ECO:0000259" key="7">
    <source>
        <dbReference type="PROSITE" id="PS51296"/>
    </source>
</evidence>
<keyword evidence="6" id="KW-0411">Iron-sulfur</keyword>
<dbReference type="InterPro" id="IPR036922">
    <property type="entry name" value="Rieske_2Fe-2S_sf"/>
</dbReference>
<dbReference type="Gene3D" id="3.90.380.10">
    <property type="entry name" value="Naphthalene 1,2-dioxygenase Alpha Subunit, Chain A, domain 1"/>
    <property type="match status" value="1"/>
</dbReference>
<dbReference type="Pfam" id="PF00848">
    <property type="entry name" value="Ring_hydroxyl_A"/>
    <property type="match status" value="1"/>
</dbReference>
<evidence type="ECO:0000313" key="9">
    <source>
        <dbReference type="Proteomes" id="UP000252174"/>
    </source>
</evidence>
<dbReference type="Gene3D" id="2.102.10.10">
    <property type="entry name" value="Rieske [2Fe-2S] iron-sulphur domain"/>
    <property type="match status" value="1"/>
</dbReference>
<dbReference type="InterPro" id="IPR001663">
    <property type="entry name" value="Rng_hydr_dOase-A"/>
</dbReference>